<evidence type="ECO:0000256" key="3">
    <source>
        <dbReference type="ARBA" id="ARBA00023163"/>
    </source>
</evidence>
<dbReference type="PROSITE" id="PS50932">
    <property type="entry name" value="HTH_LACI_2"/>
    <property type="match status" value="1"/>
</dbReference>
<dbReference type="RefSeq" id="WP_344794269.1">
    <property type="nucleotide sequence ID" value="NZ_BAABAU010000001.1"/>
</dbReference>
<feature type="domain" description="HTH lacI-type" evidence="4">
    <location>
        <begin position="10"/>
        <end position="65"/>
    </location>
</feature>
<evidence type="ECO:0000259" key="4">
    <source>
        <dbReference type="PROSITE" id="PS50932"/>
    </source>
</evidence>
<dbReference type="Gene3D" id="3.40.50.2300">
    <property type="match status" value="2"/>
</dbReference>
<dbReference type="InterPro" id="IPR000843">
    <property type="entry name" value="HTH_LacI"/>
</dbReference>
<dbReference type="SMART" id="SM00354">
    <property type="entry name" value="HTH_LACI"/>
    <property type="match status" value="1"/>
</dbReference>
<comment type="caution">
    <text evidence="5">The sequence shown here is derived from an EMBL/GenBank/DDBJ whole genome shotgun (WGS) entry which is preliminary data.</text>
</comment>
<keyword evidence="1" id="KW-0805">Transcription regulation</keyword>
<dbReference type="Pfam" id="PF13377">
    <property type="entry name" value="Peripla_BP_3"/>
    <property type="match status" value="1"/>
</dbReference>
<gene>
    <name evidence="5" type="ORF">GCM10022256_13020</name>
</gene>
<dbReference type="SUPFAM" id="SSF53822">
    <property type="entry name" value="Periplasmic binding protein-like I"/>
    <property type="match status" value="1"/>
</dbReference>
<name>A0ABP8E0F5_9MICO</name>
<keyword evidence="2" id="KW-0238">DNA-binding</keyword>
<dbReference type="InterPro" id="IPR010982">
    <property type="entry name" value="Lambda_DNA-bd_dom_sf"/>
</dbReference>
<reference evidence="6" key="1">
    <citation type="journal article" date="2019" name="Int. J. Syst. Evol. Microbiol.">
        <title>The Global Catalogue of Microorganisms (GCM) 10K type strain sequencing project: providing services to taxonomists for standard genome sequencing and annotation.</title>
        <authorList>
            <consortium name="The Broad Institute Genomics Platform"/>
            <consortium name="The Broad Institute Genome Sequencing Center for Infectious Disease"/>
            <person name="Wu L."/>
            <person name="Ma J."/>
        </authorList>
    </citation>
    <scope>NUCLEOTIDE SEQUENCE [LARGE SCALE GENOMIC DNA]</scope>
    <source>
        <strain evidence="6">JCM 17442</strain>
    </source>
</reference>
<dbReference type="SUPFAM" id="SSF47413">
    <property type="entry name" value="lambda repressor-like DNA-binding domains"/>
    <property type="match status" value="1"/>
</dbReference>
<evidence type="ECO:0000256" key="2">
    <source>
        <dbReference type="ARBA" id="ARBA00023125"/>
    </source>
</evidence>
<organism evidence="5 6">
    <name type="scientific">Frondihabitans peucedani</name>
    <dbReference type="NCBI Taxonomy" id="598626"/>
    <lineage>
        <taxon>Bacteria</taxon>
        <taxon>Bacillati</taxon>
        <taxon>Actinomycetota</taxon>
        <taxon>Actinomycetes</taxon>
        <taxon>Micrococcales</taxon>
        <taxon>Microbacteriaceae</taxon>
        <taxon>Frondihabitans</taxon>
    </lineage>
</organism>
<dbReference type="Pfam" id="PF00356">
    <property type="entry name" value="LacI"/>
    <property type="match status" value="1"/>
</dbReference>
<dbReference type="InterPro" id="IPR028082">
    <property type="entry name" value="Peripla_BP_I"/>
</dbReference>
<evidence type="ECO:0000313" key="5">
    <source>
        <dbReference type="EMBL" id="GAA4265690.1"/>
    </source>
</evidence>
<keyword evidence="6" id="KW-1185">Reference proteome</keyword>
<dbReference type="InterPro" id="IPR046335">
    <property type="entry name" value="LacI/GalR-like_sensor"/>
</dbReference>
<sequence length="358" mass="37524">MTDGRTRTTVTIADVAARAGVSTSTASLAYRTTGSITERTRARILQAARELDYAGPNPTARSLKSGRSGIVGVVVAESIRRAFQSPVTIATMDGLSEELDALDVGQLLVPGRSKGAARSTGLLDGMPIDAVVFLTRGEEFDSLLPGLRARRIPMVGIEGPHAEGVALVDIDDARGTGDLARHVLGLGHSRVGVVMRTTHLGEHTPAGPVVGVSAGLDDIRNRTIRERLRATASVFPDAVRVEAGGRDLEAGEVSASRLLDLAERPTAILAQNDMLAAGVLRAAASRGLRVPGDLTVTGFDGADLPWLDRRLTTVEQPLRERGRIAGRMVGELLAGVRPADVVLDVALRLGDTSGPPVA</sequence>
<accession>A0ABP8E0F5</accession>
<keyword evidence="3" id="KW-0804">Transcription</keyword>
<dbReference type="EMBL" id="BAABAU010000001">
    <property type="protein sequence ID" value="GAA4265690.1"/>
    <property type="molecule type" value="Genomic_DNA"/>
</dbReference>
<proteinExistence type="predicted"/>
<evidence type="ECO:0000313" key="6">
    <source>
        <dbReference type="Proteomes" id="UP001501594"/>
    </source>
</evidence>
<dbReference type="PANTHER" id="PTHR30146">
    <property type="entry name" value="LACI-RELATED TRANSCRIPTIONAL REPRESSOR"/>
    <property type="match status" value="1"/>
</dbReference>
<protein>
    <submittedName>
        <fullName evidence="5">Substrate-binding domain-containing protein</fullName>
    </submittedName>
</protein>
<dbReference type="CDD" id="cd06279">
    <property type="entry name" value="PBP1_LacI-like"/>
    <property type="match status" value="1"/>
</dbReference>
<dbReference type="CDD" id="cd01392">
    <property type="entry name" value="HTH_LacI"/>
    <property type="match status" value="1"/>
</dbReference>
<dbReference type="Gene3D" id="1.10.260.40">
    <property type="entry name" value="lambda repressor-like DNA-binding domains"/>
    <property type="match status" value="1"/>
</dbReference>
<dbReference type="PANTHER" id="PTHR30146:SF138">
    <property type="entry name" value="TRANSCRIPTIONAL REGULATORY PROTEIN"/>
    <property type="match status" value="1"/>
</dbReference>
<dbReference type="Proteomes" id="UP001501594">
    <property type="component" value="Unassembled WGS sequence"/>
</dbReference>
<evidence type="ECO:0000256" key="1">
    <source>
        <dbReference type="ARBA" id="ARBA00023015"/>
    </source>
</evidence>